<dbReference type="NCBIfam" id="TIGR03435">
    <property type="entry name" value="Soli_TIGR03435"/>
    <property type="match status" value="1"/>
</dbReference>
<keyword evidence="1" id="KW-0732">Signal</keyword>
<reference evidence="2 3" key="1">
    <citation type="submission" date="2011-11" db="EMBL/GenBank/DDBJ databases">
        <title>Complete sequence of Granulicella mallensis MP5ACTX8.</title>
        <authorList>
            <consortium name="US DOE Joint Genome Institute"/>
            <person name="Lucas S."/>
            <person name="Copeland A."/>
            <person name="Lapidus A."/>
            <person name="Cheng J.-F."/>
            <person name="Goodwin L."/>
            <person name="Pitluck S."/>
            <person name="Peters L."/>
            <person name="Lu M."/>
            <person name="Detter J.C."/>
            <person name="Han C."/>
            <person name="Tapia R."/>
            <person name="Land M."/>
            <person name="Hauser L."/>
            <person name="Kyrpides N."/>
            <person name="Ivanova N."/>
            <person name="Mikhailova N."/>
            <person name="Pagani I."/>
            <person name="Rawat S."/>
            <person name="Mannisto M."/>
            <person name="Haggblom M."/>
            <person name="Woyke T."/>
        </authorList>
    </citation>
    <scope>NUCLEOTIDE SEQUENCE [LARGE SCALE GENOMIC DNA]</scope>
    <source>
        <strain evidence="3">ATCC BAA-1857 / DSM 23137 / MP5ACTX8</strain>
    </source>
</reference>
<dbReference type="HOGENOM" id="CLU_079080_0_0_0"/>
<evidence type="ECO:0000313" key="2">
    <source>
        <dbReference type="EMBL" id="AEU36848.1"/>
    </source>
</evidence>
<evidence type="ECO:0008006" key="4">
    <source>
        <dbReference type="Google" id="ProtNLM"/>
    </source>
</evidence>
<accession>G8NZB2</accession>
<dbReference type="OrthoDB" id="113385at2"/>
<dbReference type="Proteomes" id="UP000007113">
    <property type="component" value="Chromosome"/>
</dbReference>
<dbReference type="KEGG" id="gma:AciX8_2534"/>
<feature type="chain" id="PRO_5003512244" description="TIGR03435 family protein" evidence="1">
    <location>
        <begin position="22"/>
        <end position="262"/>
    </location>
</feature>
<dbReference type="AlphaFoldDB" id="G8NZB2"/>
<dbReference type="eggNOG" id="COG4219">
    <property type="taxonomic scope" value="Bacteria"/>
</dbReference>
<feature type="signal peptide" evidence="1">
    <location>
        <begin position="1"/>
        <end position="21"/>
    </location>
</feature>
<sequence precursor="true">MFKRTACLLAVMVAASTGLFAQGQDKPNRLTFEVASIRPSQSGGQGGGIKPLPDGRGYVAQNIPIKLMISLMYKVPMRQISGGPDWLNTDRYDVEARTDHPYGIDDLHVMFQNLLADRFNLKFHKVVKEGPVYALTVDKSGLKMKADDREQDFKIPINAGSDSAFVGARVPMSYLCWWLGQQLQRDGRPVIDKTGLDKNYDFTLSFAPELPPEVSKENLPPELRDRPSIFDAVREQLGLKLQAEKGPVDDYVIDHVERPSAN</sequence>
<dbReference type="InterPro" id="IPR017801">
    <property type="entry name" value="DUF3738"/>
</dbReference>
<gene>
    <name evidence="2" type="ordered locus">AciX8_2534</name>
</gene>
<proteinExistence type="predicted"/>
<evidence type="ECO:0000313" key="3">
    <source>
        <dbReference type="Proteomes" id="UP000007113"/>
    </source>
</evidence>
<dbReference type="RefSeq" id="WP_014265726.1">
    <property type="nucleotide sequence ID" value="NC_016631.1"/>
</dbReference>
<protein>
    <recommendedName>
        <fullName evidence="4">TIGR03435 family protein</fullName>
    </recommendedName>
</protein>
<evidence type="ECO:0000256" key="1">
    <source>
        <dbReference type="SAM" id="SignalP"/>
    </source>
</evidence>
<dbReference type="Pfam" id="PF12543">
    <property type="entry name" value="DUF3738"/>
    <property type="match status" value="1"/>
</dbReference>
<dbReference type="EMBL" id="CP003130">
    <property type="protein sequence ID" value="AEU36848.1"/>
    <property type="molecule type" value="Genomic_DNA"/>
</dbReference>
<name>G8NZB2_GRAMM</name>
<keyword evidence="3" id="KW-1185">Reference proteome</keyword>
<organism evidence="2 3">
    <name type="scientific">Granulicella mallensis (strain ATCC BAA-1857 / DSM 23137 / MP5ACTX8)</name>
    <dbReference type="NCBI Taxonomy" id="682795"/>
    <lineage>
        <taxon>Bacteria</taxon>
        <taxon>Pseudomonadati</taxon>
        <taxon>Acidobacteriota</taxon>
        <taxon>Terriglobia</taxon>
        <taxon>Terriglobales</taxon>
        <taxon>Acidobacteriaceae</taxon>
        <taxon>Granulicella</taxon>
    </lineage>
</organism>